<keyword evidence="1" id="KW-0812">Transmembrane</keyword>
<evidence type="ECO:0000256" key="1">
    <source>
        <dbReference type="SAM" id="Phobius"/>
    </source>
</evidence>
<dbReference type="AlphaFoldDB" id="A0A178MFZ3"/>
<feature type="transmembrane region" description="Helical" evidence="1">
    <location>
        <begin position="253"/>
        <end position="271"/>
    </location>
</feature>
<feature type="transmembrane region" description="Helical" evidence="1">
    <location>
        <begin position="164"/>
        <end position="184"/>
    </location>
</feature>
<sequence length="390" mass="42348">MAEQTMQTSASPTTRWGRWLIGGVLYLALLATGLRIGGELSVFVSASLNVLPFVGLAILAYFAGTRFNWAWVMSGIWLVLLIGVITMYAAGITMAVLLNFTPDNLNPPDPSDPAFLTRLQAANIPGLMLSFIGVIGISSLPLIPAIRRIIARFIPIDPSSWLHTVALIAVISVTLIMFIPLFIVGEPPLLMFIRQTNGEVPSELSDEVQLRAQIYSLIWNIPAALLAVGFGVRRNLVETLTRLGLMRPTLSQLAMSAGAGLVMAVIVYVGMPFQLSLWQMLGWPTTDHESFAKLLAFALSPIGAVVVGVTAGLGEELAIRGVLQPRMGLWLSNLFFTSLHAFQYHWDALLIVFTVGLVCGIIRNRFNTTTAAIVHGVYNCALILMSITFA</sequence>
<organism evidence="3 4">
    <name type="scientific">Chloroflexus islandicus</name>
    <dbReference type="NCBI Taxonomy" id="1707952"/>
    <lineage>
        <taxon>Bacteria</taxon>
        <taxon>Bacillati</taxon>
        <taxon>Chloroflexota</taxon>
        <taxon>Chloroflexia</taxon>
        <taxon>Chloroflexales</taxon>
        <taxon>Chloroflexineae</taxon>
        <taxon>Chloroflexaceae</taxon>
        <taxon>Chloroflexus</taxon>
    </lineage>
</organism>
<dbReference type="InterPro" id="IPR003675">
    <property type="entry name" value="Rce1/LyrA-like_dom"/>
</dbReference>
<feature type="transmembrane region" description="Helical" evidence="1">
    <location>
        <begin position="325"/>
        <end position="342"/>
    </location>
</feature>
<feature type="transmembrane region" description="Helical" evidence="1">
    <location>
        <begin position="291"/>
        <end position="313"/>
    </location>
</feature>
<evidence type="ECO:0000313" key="3">
    <source>
        <dbReference type="EMBL" id="OAN47466.1"/>
    </source>
</evidence>
<comment type="caution">
    <text evidence="3">The sequence shown here is derived from an EMBL/GenBank/DDBJ whole genome shotgun (WGS) entry which is preliminary data.</text>
</comment>
<protein>
    <submittedName>
        <fullName evidence="3">Abortive infection protein</fullName>
    </submittedName>
</protein>
<accession>A0A178MFZ3</accession>
<reference evidence="3 4" key="1">
    <citation type="submission" date="2016-04" db="EMBL/GenBank/DDBJ databases">
        <title>Chloroflexus islandicus sp. nov., a thermophilic filamentous anoxygenic phototrophic bacterium from geyser Strokkur (Iceland).</title>
        <authorList>
            <person name="Gaisin V.A."/>
            <person name="Kalashnikov A.M."/>
            <person name="Sukhacheva M.V."/>
            <person name="Grouzdev D.S."/>
            <person name="Ivanov T.M."/>
            <person name="Kuznetsov B."/>
            <person name="Gorlenko V.M."/>
        </authorList>
    </citation>
    <scope>NUCLEOTIDE SEQUENCE [LARGE SCALE GENOMIC DNA]</scope>
    <source>
        <strain evidence="4">isl-2</strain>
    </source>
</reference>
<keyword evidence="1" id="KW-0472">Membrane</keyword>
<dbReference type="GO" id="GO:0004175">
    <property type="term" value="F:endopeptidase activity"/>
    <property type="evidence" value="ECO:0007669"/>
    <property type="project" value="UniProtKB-ARBA"/>
</dbReference>
<gene>
    <name evidence="3" type="ORF">A6A03_10330</name>
</gene>
<dbReference type="RefSeq" id="WP_066783821.1">
    <property type="nucleotide sequence ID" value="NZ_LWQS01000037.1"/>
</dbReference>
<feature type="transmembrane region" description="Helical" evidence="1">
    <location>
        <begin position="16"/>
        <end position="36"/>
    </location>
</feature>
<keyword evidence="1" id="KW-1133">Transmembrane helix</keyword>
<name>A0A178MFZ3_9CHLR</name>
<dbReference type="EMBL" id="LWQS01000037">
    <property type="protein sequence ID" value="OAN47466.1"/>
    <property type="molecule type" value="Genomic_DNA"/>
</dbReference>
<feature type="transmembrane region" description="Helical" evidence="1">
    <location>
        <begin position="76"/>
        <end position="101"/>
    </location>
</feature>
<keyword evidence="4" id="KW-1185">Reference proteome</keyword>
<feature type="transmembrane region" description="Helical" evidence="1">
    <location>
        <begin position="348"/>
        <end position="364"/>
    </location>
</feature>
<dbReference type="Proteomes" id="UP000078287">
    <property type="component" value="Unassembled WGS sequence"/>
</dbReference>
<proteinExistence type="predicted"/>
<feature type="domain" description="CAAX prenyl protease 2/Lysostaphin resistance protein A-like" evidence="2">
    <location>
        <begin position="302"/>
        <end position="380"/>
    </location>
</feature>
<dbReference type="Pfam" id="PF02517">
    <property type="entry name" value="Rce1-like"/>
    <property type="match status" value="1"/>
</dbReference>
<feature type="transmembrane region" description="Helical" evidence="1">
    <location>
        <begin position="121"/>
        <end position="143"/>
    </location>
</feature>
<feature type="transmembrane region" description="Helical" evidence="1">
    <location>
        <begin position="212"/>
        <end position="232"/>
    </location>
</feature>
<feature type="transmembrane region" description="Helical" evidence="1">
    <location>
        <begin position="42"/>
        <end position="64"/>
    </location>
</feature>
<evidence type="ECO:0000313" key="4">
    <source>
        <dbReference type="Proteomes" id="UP000078287"/>
    </source>
</evidence>
<dbReference type="OrthoDB" id="2986398at2"/>
<dbReference type="STRING" id="1707952.A6A03_10330"/>
<feature type="transmembrane region" description="Helical" evidence="1">
    <location>
        <begin position="371"/>
        <end position="389"/>
    </location>
</feature>
<dbReference type="GO" id="GO:0080120">
    <property type="term" value="P:CAAX-box protein maturation"/>
    <property type="evidence" value="ECO:0007669"/>
    <property type="project" value="UniProtKB-ARBA"/>
</dbReference>
<evidence type="ECO:0000259" key="2">
    <source>
        <dbReference type="Pfam" id="PF02517"/>
    </source>
</evidence>